<organism evidence="1 2">
    <name type="scientific">Thalassospira profundimaris</name>
    <dbReference type="NCBI Taxonomy" id="502049"/>
    <lineage>
        <taxon>Bacteria</taxon>
        <taxon>Pseudomonadati</taxon>
        <taxon>Pseudomonadota</taxon>
        <taxon>Alphaproteobacteria</taxon>
        <taxon>Rhodospirillales</taxon>
        <taxon>Thalassospiraceae</taxon>
        <taxon>Thalassospira</taxon>
    </lineage>
</organism>
<dbReference type="AlphaFoldDB" id="A0A367WID2"/>
<dbReference type="EMBL" id="JPWH01000036">
    <property type="protein sequence ID" value="RCK40989.1"/>
    <property type="molecule type" value="Genomic_DNA"/>
</dbReference>
<evidence type="ECO:0000313" key="2">
    <source>
        <dbReference type="Proteomes" id="UP000252517"/>
    </source>
</evidence>
<dbReference type="Pfam" id="PF00378">
    <property type="entry name" value="ECH_1"/>
    <property type="match status" value="1"/>
</dbReference>
<dbReference type="SUPFAM" id="SSF52096">
    <property type="entry name" value="ClpP/crotonase"/>
    <property type="match status" value="1"/>
</dbReference>
<dbReference type="PANTHER" id="PTHR43459">
    <property type="entry name" value="ENOYL-COA HYDRATASE"/>
    <property type="match status" value="1"/>
</dbReference>
<sequence>MFAGDEILVADGPVCLTFGEGIANIQLNRPEAGNGFTIELMRALQDVIMKVHGDRRVRAVILSGNGKLFCGGGDVKDFASKGEALPDYLRMATAYLQICVSALVNLGVPVITKVHGFAAGGAGLGLVCCSDIVICAASARIMAGATRVGMAPDGGATALLSKLVGFRRAMDLVLTNRIVEAEEAERIGLVTRVVPDDVLDAEILKVARQIAAGAPKSLAATKRLMWNGLGRGFDASLPDEAREVATLSGTADALEGLNAVIAKRSPIFKGE</sequence>
<dbReference type="GO" id="GO:0003824">
    <property type="term" value="F:catalytic activity"/>
    <property type="evidence" value="ECO:0007669"/>
    <property type="project" value="UniProtKB-ARBA"/>
</dbReference>
<evidence type="ECO:0000313" key="1">
    <source>
        <dbReference type="EMBL" id="RCK40989.1"/>
    </source>
</evidence>
<accession>A0A367WID2</accession>
<dbReference type="Gene3D" id="3.90.226.10">
    <property type="entry name" value="2-enoyl-CoA Hydratase, Chain A, domain 1"/>
    <property type="match status" value="1"/>
</dbReference>
<dbReference type="InterPro" id="IPR001753">
    <property type="entry name" value="Enoyl-CoA_hydra/iso"/>
</dbReference>
<gene>
    <name evidence="1" type="ORF">TH25_23995</name>
</gene>
<dbReference type="InterPro" id="IPR029045">
    <property type="entry name" value="ClpP/crotonase-like_dom_sf"/>
</dbReference>
<dbReference type="Proteomes" id="UP000252517">
    <property type="component" value="Unassembled WGS sequence"/>
</dbReference>
<dbReference type="PANTHER" id="PTHR43459:SF1">
    <property type="entry name" value="EG:BACN32G11.4 PROTEIN"/>
    <property type="match status" value="1"/>
</dbReference>
<reference evidence="1 2" key="1">
    <citation type="submission" date="2014-07" db="EMBL/GenBank/DDBJ databases">
        <title>Draft genome sequence of Thalassospira profundimaris S25-3-2.</title>
        <authorList>
            <person name="Lai Q."/>
            <person name="Shao Z."/>
        </authorList>
    </citation>
    <scope>NUCLEOTIDE SEQUENCE [LARGE SCALE GENOMIC DNA]</scope>
    <source>
        <strain evidence="1 2">S25-3-2</strain>
    </source>
</reference>
<proteinExistence type="predicted"/>
<dbReference type="RefSeq" id="WP_181847800.1">
    <property type="nucleotide sequence ID" value="NZ_JPWH01000036.1"/>
</dbReference>
<dbReference type="CDD" id="cd06558">
    <property type="entry name" value="crotonase-like"/>
    <property type="match status" value="1"/>
</dbReference>
<name>A0A367WID2_9PROT</name>
<comment type="caution">
    <text evidence="1">The sequence shown here is derived from an EMBL/GenBank/DDBJ whole genome shotgun (WGS) entry which is preliminary data.</text>
</comment>
<protein>
    <submittedName>
        <fullName evidence="1">Enoyl-CoA hydratase</fullName>
    </submittedName>
</protein>